<sequence length="372" mass="41486">MATDETTAAAAATSSPSAATVATPENAIESSTATIDPAPAAADDAADVDDNDDDGSSQADSDIRSSSSASTASLAESITEYRRLHGRTYTQKTDYWGPNDEQQNEGLELEHYWETLLLEDKLFLAPLGENPGKVLDLGTGTGIWAIDFGDEFPSSDVIGVDISPIQPGWVPPNCRFQIDDVEQEWTWPPDFDFIHLRHMEACISDWPAFYTKIFNHLKPGGYFEIKDFDIEFRSQAYGDDLPEDHVYRRWGEVFFEATNRLGKSMDQSRGGHKIANALKDAGFVDVVEKRWAVPIGGWPRDPLLREIGECNLEFHDRSLEGFSMFLLTQAMDWESIPAGVFVAECRKALKDPKLQTVIYLQDVYGRKPEEDS</sequence>
<comment type="similarity">
    <text evidence="1">Belongs to the methyltransferase superfamily. LaeA methyltransferase family.</text>
</comment>
<reference evidence="4" key="1">
    <citation type="journal article" date="2013" name="New Phytol.">
        <title>Comparative genomic and transcriptomic analyses reveal the hemibiotrophic stage shift of Colletotrichum fungi.</title>
        <authorList>
            <person name="Gan P."/>
            <person name="Ikeda K."/>
            <person name="Irieda H."/>
            <person name="Narusaka M."/>
            <person name="O'Connell R.J."/>
            <person name="Narusaka Y."/>
            <person name="Takano Y."/>
            <person name="Kubo Y."/>
            <person name="Shirasu K."/>
        </authorList>
    </citation>
    <scope>NUCLEOTIDE SEQUENCE [LARGE SCALE GENOMIC DNA]</scope>
    <source>
        <strain evidence="4">104-T / ATCC 96160 / CBS 514.97 / LARS 414 / MAFF 240422</strain>
    </source>
</reference>
<gene>
    <name evidence="3" type="primary">LAE1-6</name>
    <name evidence="3" type="ORF">Cob_v010699</name>
</gene>
<dbReference type="EMBL" id="AMCV02000035">
    <property type="protein sequence ID" value="TDZ16413.1"/>
    <property type="molecule type" value="Genomic_DNA"/>
</dbReference>
<dbReference type="GO" id="GO:0008168">
    <property type="term" value="F:methyltransferase activity"/>
    <property type="evidence" value="ECO:0007669"/>
    <property type="project" value="TreeGrafter"/>
</dbReference>
<organism evidence="3 4">
    <name type="scientific">Colletotrichum orbiculare (strain 104-T / ATCC 96160 / CBS 514.97 / LARS 414 / MAFF 240422)</name>
    <name type="common">Cucumber anthracnose fungus</name>
    <name type="synonym">Colletotrichum lagenarium</name>
    <dbReference type="NCBI Taxonomy" id="1213857"/>
    <lineage>
        <taxon>Eukaryota</taxon>
        <taxon>Fungi</taxon>
        <taxon>Dikarya</taxon>
        <taxon>Ascomycota</taxon>
        <taxon>Pezizomycotina</taxon>
        <taxon>Sordariomycetes</taxon>
        <taxon>Hypocreomycetidae</taxon>
        <taxon>Glomerellales</taxon>
        <taxon>Glomerellaceae</taxon>
        <taxon>Colletotrichum</taxon>
        <taxon>Colletotrichum orbiculare species complex</taxon>
    </lineage>
</organism>
<name>A0A484FE84_COLOR</name>
<evidence type="ECO:0000256" key="1">
    <source>
        <dbReference type="ARBA" id="ARBA00038158"/>
    </source>
</evidence>
<feature type="compositionally biased region" description="Low complexity" evidence="2">
    <location>
        <begin position="30"/>
        <end position="43"/>
    </location>
</feature>
<feature type="compositionally biased region" description="Acidic residues" evidence="2">
    <location>
        <begin position="44"/>
        <end position="55"/>
    </location>
</feature>
<dbReference type="InterPro" id="IPR029063">
    <property type="entry name" value="SAM-dependent_MTases_sf"/>
</dbReference>
<comment type="caution">
    <text evidence="3">The sequence shown here is derived from an EMBL/GenBank/DDBJ whole genome shotgun (WGS) entry which is preliminary data.</text>
</comment>
<dbReference type="Gene3D" id="3.40.50.150">
    <property type="entry name" value="Vaccinia Virus protein VP39"/>
    <property type="match status" value="1"/>
</dbReference>
<protein>
    <submittedName>
        <fullName evidence="3">Secondary metabolism regulator LAE1</fullName>
    </submittedName>
</protein>
<evidence type="ECO:0000313" key="3">
    <source>
        <dbReference type="EMBL" id="TDZ16413.1"/>
    </source>
</evidence>
<keyword evidence="4" id="KW-1185">Reference proteome</keyword>
<dbReference type="Pfam" id="PF13489">
    <property type="entry name" value="Methyltransf_23"/>
    <property type="match status" value="1"/>
</dbReference>
<dbReference type="OrthoDB" id="2013972at2759"/>
<dbReference type="AlphaFoldDB" id="A0A484FE84"/>
<dbReference type="PANTHER" id="PTHR43591:SF105">
    <property type="entry name" value="METHYLTRANSFERASE DOMAIN-CONTAINING PROTEIN-RELATED"/>
    <property type="match status" value="1"/>
</dbReference>
<feature type="region of interest" description="Disordered" evidence="2">
    <location>
        <begin position="1"/>
        <end position="71"/>
    </location>
</feature>
<evidence type="ECO:0000313" key="4">
    <source>
        <dbReference type="Proteomes" id="UP000014480"/>
    </source>
</evidence>
<dbReference type="PANTHER" id="PTHR43591">
    <property type="entry name" value="METHYLTRANSFERASE"/>
    <property type="match status" value="1"/>
</dbReference>
<proteinExistence type="inferred from homology"/>
<dbReference type="CDD" id="cd02440">
    <property type="entry name" value="AdoMet_MTases"/>
    <property type="match status" value="1"/>
</dbReference>
<accession>A0A484FE84</accession>
<feature type="compositionally biased region" description="Low complexity" evidence="2">
    <location>
        <begin position="56"/>
        <end position="71"/>
    </location>
</feature>
<dbReference type="SUPFAM" id="SSF53335">
    <property type="entry name" value="S-adenosyl-L-methionine-dependent methyltransferases"/>
    <property type="match status" value="1"/>
</dbReference>
<reference evidence="4" key="2">
    <citation type="journal article" date="2019" name="Mol. Plant Microbe Interact.">
        <title>Genome sequence resources for four phytopathogenic fungi from the Colletotrichum orbiculare species complex.</title>
        <authorList>
            <person name="Gan P."/>
            <person name="Tsushima A."/>
            <person name="Narusaka M."/>
            <person name="Narusaka Y."/>
            <person name="Takano Y."/>
            <person name="Kubo Y."/>
            <person name="Shirasu K."/>
        </authorList>
    </citation>
    <scope>GENOME REANNOTATION</scope>
    <source>
        <strain evidence="4">104-T / ATCC 96160 / CBS 514.97 / LARS 414 / MAFF 240422</strain>
    </source>
</reference>
<evidence type="ECO:0000256" key="2">
    <source>
        <dbReference type="SAM" id="MobiDB-lite"/>
    </source>
</evidence>
<dbReference type="Proteomes" id="UP000014480">
    <property type="component" value="Unassembled WGS sequence"/>
</dbReference>
<dbReference type="STRING" id="1213857.A0A484FE84"/>
<feature type="compositionally biased region" description="Low complexity" evidence="2">
    <location>
        <begin position="1"/>
        <end position="23"/>
    </location>
</feature>